<dbReference type="Proteomes" id="UP001519332">
    <property type="component" value="Unassembled WGS sequence"/>
</dbReference>
<evidence type="ECO:0000313" key="4">
    <source>
        <dbReference type="Proteomes" id="UP001519332"/>
    </source>
</evidence>
<dbReference type="RefSeq" id="WP_209642101.1">
    <property type="nucleotide sequence ID" value="NZ_JAGINW010000001.1"/>
</dbReference>
<organism evidence="3 4">
    <name type="scientific">Kibdelosporangium banguiense</name>
    <dbReference type="NCBI Taxonomy" id="1365924"/>
    <lineage>
        <taxon>Bacteria</taxon>
        <taxon>Bacillati</taxon>
        <taxon>Actinomycetota</taxon>
        <taxon>Actinomycetes</taxon>
        <taxon>Pseudonocardiales</taxon>
        <taxon>Pseudonocardiaceae</taxon>
        <taxon>Kibdelosporangium</taxon>
    </lineage>
</organism>
<feature type="domain" description="eCIS core" evidence="2">
    <location>
        <begin position="50"/>
        <end position="121"/>
    </location>
</feature>
<evidence type="ECO:0000313" key="3">
    <source>
        <dbReference type="EMBL" id="MBP2324825.1"/>
    </source>
</evidence>
<keyword evidence="4" id="KW-1185">Reference proteome</keyword>
<dbReference type="EMBL" id="JAGINW010000001">
    <property type="protein sequence ID" value="MBP2324825.1"/>
    <property type="molecule type" value="Genomic_DNA"/>
</dbReference>
<name>A0ABS4TK94_9PSEU</name>
<dbReference type="Pfam" id="PF13699">
    <property type="entry name" value="eCIS_core"/>
    <property type="match status" value="1"/>
</dbReference>
<comment type="caution">
    <text evidence="3">The sequence shown here is derived from an EMBL/GenBank/DDBJ whole genome shotgun (WGS) entry which is preliminary data.</text>
</comment>
<dbReference type="InterPro" id="IPR025295">
    <property type="entry name" value="eCIS_core_dom"/>
</dbReference>
<protein>
    <recommendedName>
        <fullName evidence="2">eCIS core domain-containing protein</fullName>
    </recommendedName>
</protein>
<accession>A0ABS4TK94</accession>
<feature type="region of interest" description="Disordered" evidence="1">
    <location>
        <begin position="150"/>
        <end position="171"/>
    </location>
</feature>
<gene>
    <name evidence="3" type="ORF">JOF56_005210</name>
</gene>
<sequence>MHAHDESTEKAKTPPVQPAAPEGIFALQRAIGNEAVAGMVQSVLNSSGRPLDEPVRQDMEARLGADFSDVRLHTGAAAQRSATEIGARAYTSGNHVVIGRGGADPHTLAHELTHVIQQRGGPVSGVDNGSGLRVSDPSDRFEQAAEANAHRAMSGEAPVQRAEPYPRGHPVDETVQRRVGFEFEAQWNVRDVSDLAGATAVQNQQLAARDQRIKVELLRRIVNSRRRNVPTNWLTAGDLAQTADALEQAWLNGDTPTPVGETKLQSLQLISGTGPWNAAVQSLMVDSRVTERPLLGANLSKGSLILRGDRFALTADVSPSGGSQLEWVTDPLESSGQVERVVKAITKMARFLNDRRSREYVRSEDVRTSGGGTSRPNLRIYPLNGEELSFTPQVTGGLRIDTLADLIEFLVQPAPSEGSRAATQMFTEGTTPMIDSIHAARGAIQADPQLTTMDTAGLVGLLALVGSYLRTAASLGDGANPKSIAGGMLARTDFGHNYSLLPREIKEYLHEDAARFIALAMTAAGMTVQDADARVYPNTLERGDVGNRPPVTLPLTRRIWLEGMAEGVDRLKNWDLLRDDQKMGPAQPGMPQQADWSVIHPSLGGLGTLPDTVRKPDGERVAALIVELRRMRGDRLVGDLQPLALAAFQLFEQLGLDKPLRFP</sequence>
<evidence type="ECO:0000256" key="1">
    <source>
        <dbReference type="SAM" id="MobiDB-lite"/>
    </source>
</evidence>
<reference evidence="3 4" key="1">
    <citation type="submission" date="2021-03" db="EMBL/GenBank/DDBJ databases">
        <title>Sequencing the genomes of 1000 actinobacteria strains.</title>
        <authorList>
            <person name="Klenk H.-P."/>
        </authorList>
    </citation>
    <scope>NUCLEOTIDE SEQUENCE [LARGE SCALE GENOMIC DNA]</scope>
    <source>
        <strain evidence="3 4">DSM 46670</strain>
    </source>
</reference>
<proteinExistence type="predicted"/>
<evidence type="ECO:0000259" key="2">
    <source>
        <dbReference type="Pfam" id="PF13699"/>
    </source>
</evidence>